<sequence>MSGSFMEQITTDATASNRTSFTCNACALTFPSSDIQRFHMKSDWHRYNLKRKLEGLMPVSSEEFQVKIERFNKIKESGILDDYEYSTDEHNDSNIFKSKDLSKTEETSDIADYEESSEEEEDSDADMSVEDEQADDKQLFNINKLNINKKSVNDNMSDTDGTEFYKTTDFNATTASDYTSRDPTTDGDSEMSLDSDEDGEPVELSVNDCVFCYHTSKDSERNIKHMFTKHGFYIPERSFLVDLNGLLSFIDYIINCEEHCLVCEYQGSGIKHHLEKKGHARMVYETAKQKSLFKDYYDFSTASEVDFKINKTPHEVKSIKFAVEETKAPKKISDEERKLKEKEQAVKNQRQQRVAVAIGNYKKNDKMYPGVSAKQSENLVKQIRKMEMRYHKKQNNRRAFQQANFQKHFRDELLQ</sequence>
<dbReference type="InterPro" id="IPR013087">
    <property type="entry name" value="Znf_C2H2_type"/>
</dbReference>
<protein>
    <recommendedName>
        <fullName evidence="2">C2H2-type domain-containing protein</fullName>
    </recommendedName>
</protein>
<dbReference type="PANTHER" id="PTHR13182">
    <property type="entry name" value="ZINC FINGER PROTEIN 622"/>
    <property type="match status" value="1"/>
</dbReference>
<dbReference type="VEuPathDB" id="FungiDB:HGUI_02118"/>
<dbReference type="InterPro" id="IPR040025">
    <property type="entry name" value="Znf622/Rei1/Reh1"/>
</dbReference>
<evidence type="ECO:0000313" key="4">
    <source>
        <dbReference type="Proteomes" id="UP000183365"/>
    </source>
</evidence>
<dbReference type="PANTHER" id="PTHR13182:SF8">
    <property type="entry name" value="CYTOPLASMIC 60S SUBUNIT BIOGENESIS FACTOR ZNF622"/>
    <property type="match status" value="1"/>
</dbReference>
<dbReference type="SUPFAM" id="SSF57667">
    <property type="entry name" value="beta-beta-alpha zinc fingers"/>
    <property type="match status" value="1"/>
</dbReference>
<reference evidence="4" key="1">
    <citation type="submission" date="2016-11" db="EMBL/GenBank/DDBJ databases">
        <authorList>
            <person name="Guldener U."/>
        </authorList>
    </citation>
    <scope>NUCLEOTIDE SEQUENCE [LARGE SCALE GENOMIC DNA]</scope>
</reference>
<gene>
    <name evidence="3" type="ORF">HGUI_02118</name>
</gene>
<keyword evidence="4" id="KW-1185">Reference proteome</keyword>
<evidence type="ECO:0000259" key="2">
    <source>
        <dbReference type="PROSITE" id="PS00028"/>
    </source>
</evidence>
<dbReference type="AlphaFoldDB" id="A0A1L0FJZ5"/>
<dbReference type="InterPro" id="IPR041661">
    <property type="entry name" value="ZN622/Rei1/Reh1_Znf-C2H2"/>
</dbReference>
<evidence type="ECO:0000313" key="3">
    <source>
        <dbReference type="EMBL" id="SGZ39918.1"/>
    </source>
</evidence>
<dbReference type="GO" id="GO:0042273">
    <property type="term" value="P:ribosomal large subunit biogenesis"/>
    <property type="evidence" value="ECO:0007669"/>
    <property type="project" value="TreeGrafter"/>
</dbReference>
<feature type="domain" description="C2H2-type" evidence="2">
    <location>
        <begin position="23"/>
        <end position="45"/>
    </location>
</feature>
<dbReference type="Pfam" id="PF12756">
    <property type="entry name" value="zf-C2H2_2"/>
    <property type="match status" value="1"/>
</dbReference>
<organism evidence="3 4">
    <name type="scientific">Hanseniaspora guilliermondii</name>
    <dbReference type="NCBI Taxonomy" id="56406"/>
    <lineage>
        <taxon>Eukaryota</taxon>
        <taxon>Fungi</taxon>
        <taxon>Dikarya</taxon>
        <taxon>Ascomycota</taxon>
        <taxon>Saccharomycotina</taxon>
        <taxon>Saccharomycetes</taxon>
        <taxon>Saccharomycodales</taxon>
        <taxon>Saccharomycodaceae</taxon>
        <taxon>Hanseniaspora</taxon>
    </lineage>
</organism>
<proteinExistence type="predicted"/>
<dbReference type="Proteomes" id="UP000183365">
    <property type="component" value="Unassembled WGS sequence"/>
</dbReference>
<dbReference type="InterPro" id="IPR036236">
    <property type="entry name" value="Znf_C2H2_sf"/>
</dbReference>
<dbReference type="PROSITE" id="PS00028">
    <property type="entry name" value="ZINC_FINGER_C2H2_1"/>
    <property type="match status" value="1"/>
</dbReference>
<feature type="compositionally biased region" description="Acidic residues" evidence="1">
    <location>
        <begin position="185"/>
        <end position="201"/>
    </location>
</feature>
<feature type="region of interest" description="Disordered" evidence="1">
    <location>
        <begin position="94"/>
        <end position="140"/>
    </location>
</feature>
<feature type="compositionally biased region" description="Acidic residues" evidence="1">
    <location>
        <begin position="107"/>
        <end position="134"/>
    </location>
</feature>
<accession>A0A1L0FJZ5</accession>
<dbReference type="GO" id="GO:0030687">
    <property type="term" value="C:preribosome, large subunit precursor"/>
    <property type="evidence" value="ECO:0007669"/>
    <property type="project" value="TreeGrafter"/>
</dbReference>
<evidence type="ECO:0000256" key="1">
    <source>
        <dbReference type="SAM" id="MobiDB-lite"/>
    </source>
</evidence>
<feature type="compositionally biased region" description="Basic and acidic residues" evidence="1">
    <location>
        <begin position="94"/>
        <end position="106"/>
    </location>
</feature>
<dbReference type="OrthoDB" id="19329at2759"/>
<name>A0A1L0FJZ5_9ASCO</name>
<feature type="region of interest" description="Disordered" evidence="1">
    <location>
        <begin position="175"/>
        <end position="201"/>
    </location>
</feature>
<dbReference type="EMBL" id="FQNF01000034">
    <property type="protein sequence ID" value="SGZ39918.1"/>
    <property type="molecule type" value="Genomic_DNA"/>
</dbReference>